<protein>
    <recommendedName>
        <fullName evidence="3">Phasin family protein</fullName>
    </recommendedName>
</protein>
<evidence type="ECO:0000313" key="1">
    <source>
        <dbReference type="EMBL" id="QDQ28373.1"/>
    </source>
</evidence>
<name>A0A516SJR5_9NEIS</name>
<dbReference type="KEGG" id="cari:FNU76_19570"/>
<gene>
    <name evidence="1" type="ORF">FNU76_19570</name>
</gene>
<proteinExistence type="predicted"/>
<evidence type="ECO:0008006" key="3">
    <source>
        <dbReference type="Google" id="ProtNLM"/>
    </source>
</evidence>
<dbReference type="RefSeq" id="WP_144279756.1">
    <property type="nucleotide sequence ID" value="NZ_CP041730.1"/>
</dbReference>
<keyword evidence="2" id="KW-1185">Reference proteome</keyword>
<accession>A0A516SJR5</accession>
<sequence>MQNLYKAQYETMQGIASACLASATATAEQFAGQACTGFAPTGWKTSGREMLRLFTDFSDAKTAMGNKQWCTQRDALDLASVGQSGKQLLHLQADMADALWESNLQQLRDLGEAATLLLDTLAKARDKNDLGLAALAYCTAADAITKQSLGQTAAALGELGPALLRWLQRSLAEAPAPAKGKEASAKQA</sequence>
<evidence type="ECO:0000313" key="2">
    <source>
        <dbReference type="Proteomes" id="UP000317550"/>
    </source>
</evidence>
<dbReference type="EMBL" id="CP041730">
    <property type="protein sequence ID" value="QDQ28373.1"/>
    <property type="molecule type" value="Genomic_DNA"/>
</dbReference>
<reference evidence="2" key="1">
    <citation type="submission" date="2019-07" db="EMBL/GenBank/DDBJ databases">
        <title>Chitinimonas sp. nov., isolated from Ny-Alesund, arctica soil.</title>
        <authorList>
            <person name="Xu Q."/>
            <person name="Peng F."/>
        </authorList>
    </citation>
    <scope>NUCLEOTIDE SEQUENCE [LARGE SCALE GENOMIC DNA]</scope>
    <source>
        <strain evidence="2">R3-44</strain>
    </source>
</reference>
<dbReference type="AlphaFoldDB" id="A0A516SJR5"/>
<dbReference type="Proteomes" id="UP000317550">
    <property type="component" value="Chromosome"/>
</dbReference>
<organism evidence="1 2">
    <name type="scientific">Chitinimonas arctica</name>
    <dbReference type="NCBI Taxonomy" id="2594795"/>
    <lineage>
        <taxon>Bacteria</taxon>
        <taxon>Pseudomonadati</taxon>
        <taxon>Pseudomonadota</taxon>
        <taxon>Betaproteobacteria</taxon>
        <taxon>Neisseriales</taxon>
        <taxon>Chitinibacteraceae</taxon>
        <taxon>Chitinimonas</taxon>
    </lineage>
</organism>